<feature type="transmembrane region" description="Helical" evidence="9">
    <location>
        <begin position="517"/>
        <end position="538"/>
    </location>
</feature>
<dbReference type="AlphaFoldDB" id="A6TVL4"/>
<feature type="transmembrane region" description="Helical" evidence="9">
    <location>
        <begin position="158"/>
        <end position="181"/>
    </location>
</feature>
<keyword evidence="7 9" id="KW-0472">Membrane</keyword>
<reference evidence="13" key="1">
    <citation type="journal article" date="2016" name="Genome Announc.">
        <title>Complete genome sequence of Alkaliphilus metalliredigens strain QYMF, an alkaliphilic and metal-reducing bacterium isolated from borax-contaminated leachate ponds.</title>
        <authorList>
            <person name="Hwang C."/>
            <person name="Copeland A."/>
            <person name="Lucas S."/>
            <person name="Lapidus A."/>
            <person name="Barry K."/>
            <person name="Detter J.C."/>
            <person name="Glavina Del Rio T."/>
            <person name="Hammon N."/>
            <person name="Israni S."/>
            <person name="Dalin E."/>
            <person name="Tice H."/>
            <person name="Pitluck S."/>
            <person name="Chertkov O."/>
            <person name="Brettin T."/>
            <person name="Bruce D."/>
            <person name="Han C."/>
            <person name="Schmutz J."/>
            <person name="Larimer F."/>
            <person name="Land M.L."/>
            <person name="Hauser L."/>
            <person name="Kyrpides N."/>
            <person name="Mikhailova N."/>
            <person name="Ye Q."/>
            <person name="Zhou J."/>
            <person name="Richardson P."/>
            <person name="Fields M.W."/>
        </authorList>
    </citation>
    <scope>NUCLEOTIDE SEQUENCE [LARGE SCALE GENOMIC DNA]</scope>
    <source>
        <strain evidence="13">QYMF</strain>
    </source>
</reference>
<dbReference type="KEGG" id="amt:Amet_4151"/>
<organism evidence="12 13">
    <name type="scientific">Alkaliphilus metalliredigens (strain QYMF)</name>
    <dbReference type="NCBI Taxonomy" id="293826"/>
    <lineage>
        <taxon>Bacteria</taxon>
        <taxon>Bacillati</taxon>
        <taxon>Bacillota</taxon>
        <taxon>Clostridia</taxon>
        <taxon>Peptostreptococcales</taxon>
        <taxon>Natronincolaceae</taxon>
        <taxon>Alkaliphilus</taxon>
    </lineage>
</organism>
<dbReference type="InterPro" id="IPR003918">
    <property type="entry name" value="NADH_UbQ_OxRdtase"/>
</dbReference>
<evidence type="ECO:0000313" key="13">
    <source>
        <dbReference type="Proteomes" id="UP000001572"/>
    </source>
</evidence>
<gene>
    <name evidence="12" type="ordered locus">Amet_4151</name>
</gene>
<evidence type="ECO:0000256" key="1">
    <source>
        <dbReference type="ARBA" id="ARBA00004651"/>
    </source>
</evidence>
<dbReference type="Pfam" id="PF00361">
    <property type="entry name" value="Proton_antipo_M"/>
    <property type="match status" value="1"/>
</dbReference>
<keyword evidence="13" id="KW-1185">Reference proteome</keyword>
<feature type="domain" description="NADH:quinone oxidoreductase/Mrp antiporter transmembrane" evidence="10">
    <location>
        <begin position="210"/>
        <end position="504"/>
    </location>
</feature>
<feature type="transmembrane region" description="Helical" evidence="9">
    <location>
        <begin position="615"/>
        <end position="633"/>
    </location>
</feature>
<feature type="transmembrane region" description="Helical" evidence="9">
    <location>
        <begin position="32"/>
        <end position="56"/>
    </location>
</feature>
<evidence type="ECO:0000259" key="11">
    <source>
        <dbReference type="Pfam" id="PF00662"/>
    </source>
</evidence>
<evidence type="ECO:0000256" key="2">
    <source>
        <dbReference type="ARBA" id="ARBA00008483"/>
    </source>
</evidence>
<dbReference type="HOGENOM" id="CLU_007100_9_1_9"/>
<feature type="transmembrane region" description="Helical" evidence="9">
    <location>
        <begin position="367"/>
        <end position="387"/>
    </location>
</feature>
<evidence type="ECO:0000256" key="5">
    <source>
        <dbReference type="ARBA" id="ARBA00022989"/>
    </source>
</evidence>
<dbReference type="PRINTS" id="PR01437">
    <property type="entry name" value="NUOXDRDTASE4"/>
</dbReference>
<dbReference type="InterPro" id="IPR001516">
    <property type="entry name" value="Proton_antipo_N"/>
</dbReference>
<dbReference type="EMBL" id="CP000724">
    <property type="protein sequence ID" value="ABR50232.1"/>
    <property type="molecule type" value="Genomic_DNA"/>
</dbReference>
<dbReference type="EC" id="1.6.99.5" evidence="12"/>
<feature type="domain" description="NADH-Ubiquinone oxidoreductase (complex I) chain 5 N-terminal" evidence="11">
    <location>
        <begin position="154"/>
        <end position="194"/>
    </location>
</feature>
<accession>A6TVL4</accession>
<dbReference type="STRING" id="293826.Amet_4151"/>
<feature type="transmembrane region" description="Helical" evidence="9">
    <location>
        <begin position="193"/>
        <end position="210"/>
    </location>
</feature>
<dbReference type="GO" id="GO:0042773">
    <property type="term" value="P:ATP synthesis coupled electron transport"/>
    <property type="evidence" value="ECO:0007669"/>
    <property type="project" value="InterPro"/>
</dbReference>
<feature type="transmembrane region" description="Helical" evidence="9">
    <location>
        <begin position="676"/>
        <end position="693"/>
    </location>
</feature>
<dbReference type="PANTHER" id="PTHR42682">
    <property type="entry name" value="HYDROGENASE-4 COMPONENT F"/>
    <property type="match status" value="1"/>
</dbReference>
<feature type="transmembrane region" description="Helical" evidence="9">
    <location>
        <begin position="396"/>
        <end position="417"/>
    </location>
</feature>
<evidence type="ECO:0000256" key="6">
    <source>
        <dbReference type="ARBA" id="ARBA00023002"/>
    </source>
</evidence>
<dbReference type="PANTHER" id="PTHR42682:SF4">
    <property type="entry name" value="NADH-UBIQUINONE_PLASTOQUINONE"/>
    <property type="match status" value="1"/>
</dbReference>
<dbReference type="GO" id="GO:0008137">
    <property type="term" value="F:NADH dehydrogenase (ubiquinone) activity"/>
    <property type="evidence" value="ECO:0007669"/>
    <property type="project" value="InterPro"/>
</dbReference>
<dbReference type="InterPro" id="IPR052175">
    <property type="entry name" value="ComplexI-like_HydComp"/>
</dbReference>
<feature type="transmembrane region" description="Helical" evidence="9">
    <location>
        <begin position="246"/>
        <end position="268"/>
    </location>
</feature>
<proteinExistence type="inferred from homology"/>
<evidence type="ECO:0000256" key="3">
    <source>
        <dbReference type="ARBA" id="ARBA00022475"/>
    </source>
</evidence>
<dbReference type="InterPro" id="IPR001750">
    <property type="entry name" value="ND/Mrp_TM"/>
</dbReference>
<keyword evidence="6 12" id="KW-0560">Oxidoreductase</keyword>
<keyword evidence="5 9" id="KW-1133">Transmembrane helix</keyword>
<name>A6TVL4_ALKMQ</name>
<feature type="transmembrane region" description="Helical" evidence="9">
    <location>
        <begin position="470"/>
        <end position="488"/>
    </location>
</feature>
<dbReference type="GO" id="GO:0005886">
    <property type="term" value="C:plasma membrane"/>
    <property type="evidence" value="ECO:0007669"/>
    <property type="project" value="UniProtKB-SubCell"/>
</dbReference>
<evidence type="ECO:0000256" key="9">
    <source>
        <dbReference type="SAM" id="Phobius"/>
    </source>
</evidence>
<evidence type="ECO:0000259" key="10">
    <source>
        <dbReference type="Pfam" id="PF00361"/>
    </source>
</evidence>
<comment type="similarity">
    <text evidence="2">Belongs to the CPA3 antiporters (TC 2.A.63) subunit A family.</text>
</comment>
<protein>
    <submittedName>
        <fullName evidence="12">NADH dehydrogenase (Quinone)</fullName>
        <ecNumber evidence="12">1.6.99.5</ecNumber>
    </submittedName>
</protein>
<feature type="transmembrane region" description="Helical" evidence="9">
    <location>
        <begin position="88"/>
        <end position="107"/>
    </location>
</feature>
<dbReference type="GO" id="GO:0016491">
    <property type="term" value="F:oxidoreductase activity"/>
    <property type="evidence" value="ECO:0007669"/>
    <property type="project" value="UniProtKB-KW"/>
</dbReference>
<feature type="transmembrane region" description="Helical" evidence="9">
    <location>
        <begin position="323"/>
        <end position="347"/>
    </location>
</feature>
<evidence type="ECO:0000313" key="12">
    <source>
        <dbReference type="EMBL" id="ABR50232.1"/>
    </source>
</evidence>
<dbReference type="Pfam" id="PF00662">
    <property type="entry name" value="Proton_antipo_N"/>
    <property type="match status" value="1"/>
</dbReference>
<dbReference type="eggNOG" id="COG0651">
    <property type="taxonomic scope" value="Bacteria"/>
</dbReference>
<feature type="transmembrane region" description="Helical" evidence="9">
    <location>
        <begin position="216"/>
        <end position="234"/>
    </location>
</feature>
<keyword evidence="4 8" id="KW-0812">Transmembrane</keyword>
<feature type="transmembrane region" description="Helical" evidence="9">
    <location>
        <begin position="288"/>
        <end position="311"/>
    </location>
</feature>
<dbReference type="Proteomes" id="UP000001572">
    <property type="component" value="Chromosome"/>
</dbReference>
<comment type="subcellular location">
    <subcellularLocation>
        <location evidence="1">Cell membrane</location>
        <topology evidence="1">Multi-pass membrane protein</topology>
    </subcellularLocation>
    <subcellularLocation>
        <location evidence="8">Membrane</location>
        <topology evidence="8">Multi-pass membrane protein</topology>
    </subcellularLocation>
</comment>
<evidence type="ECO:0000256" key="7">
    <source>
        <dbReference type="ARBA" id="ARBA00023136"/>
    </source>
</evidence>
<feature type="transmembrane region" description="Helical" evidence="9">
    <location>
        <begin position="429"/>
        <end position="450"/>
    </location>
</feature>
<feature type="transmembrane region" description="Helical" evidence="9">
    <location>
        <begin position="119"/>
        <end position="138"/>
    </location>
</feature>
<keyword evidence="3" id="KW-1003">Cell membrane</keyword>
<evidence type="ECO:0000256" key="8">
    <source>
        <dbReference type="RuleBase" id="RU000320"/>
    </source>
</evidence>
<evidence type="ECO:0000256" key="4">
    <source>
        <dbReference type="ARBA" id="ARBA00022692"/>
    </source>
</evidence>
<sequence length="694" mass="77176">MEEIEMKGVRAVKEKELNPVGKKKITLTRKALDFFSLNCILVFGGALALIAGLILLSSSMETTRLAEMVGFRSVISQKMIDFMLNFKALPLLVIMIPLVGGPIEAYIGKKSENLRDMAVVDTTFVTLLLVLAMYPQVAQGEMYYHLPKLLGYGLSFKVDMLSFIMAATAGVLWFLVSIYAHDYMGIENHRNRFYLWMSVTFGGILGTVMAGDLFTMFLFFEIMTFSSYFLVAHNQSKESILAGNSYIYMGVAGGLSILLGMILLYAYTGTLEFIPLASEIKDLGWVKYLMTGLFVGGFGIKAGMLPLHIWLPKAHPVAPTPASALLSGILIKVGAYGILRVSISFFVPSITEISGYADSLWEVSQKLGAVIIWIGIITMVVGVFMALQQSNMKKMLAYHSISQMGYIVMGIGVATYLGYKGAMGFSGGIYHMVNHALFKALLFMVVGLVYLRTHELDMYKLGGMWRKMPFTAFLCIIAALGITGMPGFNGFASKSILHHAIIEAYEYGHPSFRYAEMIFTVVSAGTVCSFIKLFSFVFLGKCPEKYKDIEGEKGMMDLAMGGLALMIIAVGQVPNFMMDKFIIPAARTFTYDPAFIDKYLVDMNFFNTADLTGMIWIYLMGAGIFIVGMKFHLFHIHLPQWLDVERTVYKPMYRGVVNFSKGFTNRYEMTIISSDVVIYSVILTSVLFVLLKFA</sequence>